<proteinExistence type="inferred from homology"/>
<dbReference type="Gene3D" id="2.30.42.10">
    <property type="match status" value="1"/>
</dbReference>
<reference evidence="8" key="1">
    <citation type="journal article" date="2024" name="Int. J. Syst. Evol. Microbiol.">
        <title>Turicibacter faecis sp. nov., isolated from faeces of heart failure mouse model.</title>
        <authorList>
            <person name="Imamura Y."/>
            <person name="Motooka D."/>
            <person name="Nakajima Y."/>
            <person name="Ito S."/>
            <person name="Kitakaze M."/>
            <person name="Iida T."/>
            <person name="Nakamura S."/>
        </authorList>
    </citation>
    <scope>NUCLEOTIDE SEQUENCE</scope>
    <source>
        <strain evidence="8">TC023</strain>
    </source>
</reference>
<dbReference type="InterPro" id="IPR001478">
    <property type="entry name" value="PDZ"/>
</dbReference>
<gene>
    <name evidence="8" type="ORF">T23_18030</name>
</gene>
<dbReference type="SMART" id="SM00245">
    <property type="entry name" value="TSPc"/>
    <property type="match status" value="1"/>
</dbReference>
<dbReference type="Pfam" id="PF03572">
    <property type="entry name" value="Peptidase_S41"/>
    <property type="match status" value="1"/>
</dbReference>
<dbReference type="SMART" id="SM00228">
    <property type="entry name" value="PDZ"/>
    <property type="match status" value="1"/>
</dbReference>
<dbReference type="Pfam" id="PF01471">
    <property type="entry name" value="PG_binding_1"/>
    <property type="match status" value="1"/>
</dbReference>
<dbReference type="Pfam" id="PF17820">
    <property type="entry name" value="PDZ_6"/>
    <property type="match status" value="1"/>
</dbReference>
<name>A0ABN6ZDL0_9FIRM</name>
<dbReference type="CDD" id="cd07560">
    <property type="entry name" value="Peptidase_S41_CPP"/>
    <property type="match status" value="1"/>
</dbReference>
<dbReference type="InterPro" id="IPR055210">
    <property type="entry name" value="CtpA/B_N"/>
</dbReference>
<protein>
    <submittedName>
        <fullName evidence="8">Peptidase S41</fullName>
    </submittedName>
</protein>
<dbReference type="InterPro" id="IPR036365">
    <property type="entry name" value="PGBD-like_sf"/>
</dbReference>
<dbReference type="RefSeq" id="WP_161832608.1">
    <property type="nucleotide sequence ID" value="NZ_AP028127.1"/>
</dbReference>
<dbReference type="InterPro" id="IPR036366">
    <property type="entry name" value="PGBDSf"/>
</dbReference>
<dbReference type="InterPro" id="IPR005151">
    <property type="entry name" value="Tail-specific_protease"/>
</dbReference>
<feature type="transmembrane region" description="Helical" evidence="6">
    <location>
        <begin position="7"/>
        <end position="27"/>
    </location>
</feature>
<evidence type="ECO:0000256" key="2">
    <source>
        <dbReference type="ARBA" id="ARBA00022670"/>
    </source>
</evidence>
<accession>A0ABN6ZDL0</accession>
<dbReference type="CDD" id="cd06782">
    <property type="entry name" value="cpPDZ_CPP-like"/>
    <property type="match status" value="1"/>
</dbReference>
<keyword evidence="2 5" id="KW-0645">Protease</keyword>
<evidence type="ECO:0000256" key="3">
    <source>
        <dbReference type="ARBA" id="ARBA00022801"/>
    </source>
</evidence>
<evidence type="ECO:0000256" key="6">
    <source>
        <dbReference type="SAM" id="Phobius"/>
    </source>
</evidence>
<evidence type="ECO:0000313" key="9">
    <source>
        <dbReference type="Proteomes" id="UP001432099"/>
    </source>
</evidence>
<dbReference type="Proteomes" id="UP001432099">
    <property type="component" value="Chromosome"/>
</dbReference>
<dbReference type="PROSITE" id="PS50106">
    <property type="entry name" value="PDZ"/>
    <property type="match status" value="1"/>
</dbReference>
<dbReference type="InterPro" id="IPR004447">
    <property type="entry name" value="Peptidase_S41A"/>
</dbReference>
<evidence type="ECO:0000259" key="7">
    <source>
        <dbReference type="PROSITE" id="PS50106"/>
    </source>
</evidence>
<evidence type="ECO:0000256" key="4">
    <source>
        <dbReference type="ARBA" id="ARBA00022825"/>
    </source>
</evidence>
<keyword evidence="6" id="KW-0812">Transmembrane</keyword>
<keyword evidence="3 5" id="KW-0378">Hydrolase</keyword>
<dbReference type="Gene3D" id="3.90.226.10">
    <property type="entry name" value="2-enoyl-CoA Hydratase, Chain A, domain 1"/>
    <property type="match status" value="1"/>
</dbReference>
<dbReference type="PANTHER" id="PTHR32060:SF29">
    <property type="entry name" value="CARBOXY-TERMINAL PROCESSING PROTEASE CTPB"/>
    <property type="match status" value="1"/>
</dbReference>
<dbReference type="SUPFAM" id="SSF47090">
    <property type="entry name" value="PGBD-like"/>
    <property type="match status" value="1"/>
</dbReference>
<keyword evidence="9" id="KW-1185">Reference proteome</keyword>
<dbReference type="NCBIfam" id="TIGR00225">
    <property type="entry name" value="prc"/>
    <property type="match status" value="1"/>
</dbReference>
<evidence type="ECO:0000313" key="8">
    <source>
        <dbReference type="EMBL" id="BEH91701.1"/>
    </source>
</evidence>
<sequence length="474" mass="51935">MKHKNGFLLIGSFCLGAVVTLLLSLIFPEKKSDSIISPSNYGEIASINQVYEALKSYHYFYEGDSQALIDGAISGMINALDDPHSTYFTMTDYENFVEHLEDTYSGIGCEVTTVNGYTMIVSPFPDSPADEAGILANDLVVEVDGENVVGQTLQEVTNKIKGPVNSTVTLGISRNDNPDLIYIEVTRKAIDQETVKSELITEEGQAIGYLQITTFGENTAQEFKTAIEELEGQGMTGLIVDLRNNSGGYLTSVVEMVDYILPPGKVITTIESRDGSSVSYETESEGKNYPVVTLINEGSASASEIFSAAMKEAGGYEVVGTTSYGKGTVQVSMPLDDHSSLKITTQVWKTPDNNWINEKGVTPTVEVEAPEFYNYYQVYLENGKELEFDQVNPAIANAQNILNTLGYSVDRTDGYFDDSTVSAVKQFQKDNNIAETGIIDNKTASQLTLALRDKIRDKAFDTQFKKALEVLQNT</sequence>
<organism evidence="8 9">
    <name type="scientific">Turicibacter faecis</name>
    <dbReference type="NCBI Taxonomy" id="2963365"/>
    <lineage>
        <taxon>Bacteria</taxon>
        <taxon>Bacillati</taxon>
        <taxon>Bacillota</taxon>
        <taxon>Erysipelotrichia</taxon>
        <taxon>Erysipelotrichales</taxon>
        <taxon>Turicibacteraceae</taxon>
        <taxon>Turicibacter</taxon>
    </lineage>
</organism>
<dbReference type="Pfam" id="PF22694">
    <property type="entry name" value="CtpB_N-like"/>
    <property type="match status" value="1"/>
</dbReference>
<dbReference type="InterPro" id="IPR002477">
    <property type="entry name" value="Peptidoglycan-bd-like"/>
</dbReference>
<dbReference type="InterPro" id="IPR041489">
    <property type="entry name" value="PDZ_6"/>
</dbReference>
<keyword evidence="4 5" id="KW-0720">Serine protease</keyword>
<feature type="domain" description="PDZ" evidence="7">
    <location>
        <begin position="96"/>
        <end position="161"/>
    </location>
</feature>
<dbReference type="SUPFAM" id="SSF52096">
    <property type="entry name" value="ClpP/crotonase"/>
    <property type="match status" value="1"/>
</dbReference>
<dbReference type="Gene3D" id="3.30.750.44">
    <property type="match status" value="1"/>
</dbReference>
<dbReference type="PANTHER" id="PTHR32060">
    <property type="entry name" value="TAIL-SPECIFIC PROTEASE"/>
    <property type="match status" value="1"/>
</dbReference>
<keyword evidence="6" id="KW-0472">Membrane</keyword>
<dbReference type="InterPro" id="IPR036034">
    <property type="entry name" value="PDZ_sf"/>
</dbReference>
<comment type="similarity">
    <text evidence="1 5">Belongs to the peptidase S41A family.</text>
</comment>
<evidence type="ECO:0000256" key="1">
    <source>
        <dbReference type="ARBA" id="ARBA00009179"/>
    </source>
</evidence>
<dbReference type="EMBL" id="AP028127">
    <property type="protein sequence ID" value="BEH91701.1"/>
    <property type="molecule type" value="Genomic_DNA"/>
</dbReference>
<dbReference type="InterPro" id="IPR029045">
    <property type="entry name" value="ClpP/crotonase-like_dom_sf"/>
</dbReference>
<dbReference type="Gene3D" id="1.10.101.10">
    <property type="entry name" value="PGBD-like superfamily/PGBD"/>
    <property type="match status" value="1"/>
</dbReference>
<keyword evidence="6" id="KW-1133">Transmembrane helix</keyword>
<dbReference type="SUPFAM" id="SSF50156">
    <property type="entry name" value="PDZ domain-like"/>
    <property type="match status" value="1"/>
</dbReference>
<evidence type="ECO:0000256" key="5">
    <source>
        <dbReference type="RuleBase" id="RU004404"/>
    </source>
</evidence>